<dbReference type="Proteomes" id="UP000278962">
    <property type="component" value="Unassembled WGS sequence"/>
</dbReference>
<dbReference type="PRINTS" id="PR00035">
    <property type="entry name" value="HTHGNTR"/>
</dbReference>
<evidence type="ECO:0000313" key="6">
    <source>
        <dbReference type="Proteomes" id="UP000278962"/>
    </source>
</evidence>
<dbReference type="InterPro" id="IPR036390">
    <property type="entry name" value="WH_DNA-bd_sf"/>
</dbReference>
<dbReference type="GO" id="GO:0003700">
    <property type="term" value="F:DNA-binding transcription factor activity"/>
    <property type="evidence" value="ECO:0007669"/>
    <property type="project" value="InterPro"/>
</dbReference>
<dbReference type="CDD" id="cd07377">
    <property type="entry name" value="WHTH_GntR"/>
    <property type="match status" value="1"/>
</dbReference>
<dbReference type="InterPro" id="IPR011711">
    <property type="entry name" value="GntR_C"/>
</dbReference>
<dbReference type="RefSeq" id="WP_121246612.1">
    <property type="nucleotide sequence ID" value="NZ_RBIL01000001.1"/>
</dbReference>
<accession>A0A660L5F2</accession>
<keyword evidence="3" id="KW-0804">Transcription</keyword>
<dbReference type="Gene3D" id="1.10.10.10">
    <property type="entry name" value="Winged helix-like DNA-binding domain superfamily/Winged helix DNA-binding domain"/>
    <property type="match status" value="1"/>
</dbReference>
<evidence type="ECO:0000256" key="2">
    <source>
        <dbReference type="ARBA" id="ARBA00023125"/>
    </source>
</evidence>
<feature type="domain" description="HTH gntR-type" evidence="4">
    <location>
        <begin position="13"/>
        <end position="81"/>
    </location>
</feature>
<dbReference type="Gene3D" id="1.20.120.530">
    <property type="entry name" value="GntR ligand-binding domain-like"/>
    <property type="match status" value="1"/>
</dbReference>
<protein>
    <submittedName>
        <fullName evidence="5">DNA-binding FadR family transcriptional regulator</fullName>
    </submittedName>
</protein>
<keyword evidence="6" id="KW-1185">Reference proteome</keyword>
<gene>
    <name evidence="5" type="ORF">C8N24_0027</name>
</gene>
<dbReference type="Pfam" id="PF00392">
    <property type="entry name" value="GntR"/>
    <property type="match status" value="1"/>
</dbReference>
<evidence type="ECO:0000256" key="1">
    <source>
        <dbReference type="ARBA" id="ARBA00023015"/>
    </source>
</evidence>
<dbReference type="InterPro" id="IPR036388">
    <property type="entry name" value="WH-like_DNA-bd_sf"/>
</dbReference>
<dbReference type="SMART" id="SM00345">
    <property type="entry name" value="HTH_GNTR"/>
    <property type="match status" value="1"/>
</dbReference>
<dbReference type="InterPro" id="IPR000524">
    <property type="entry name" value="Tscrpt_reg_HTH_GntR"/>
</dbReference>
<evidence type="ECO:0000259" key="4">
    <source>
        <dbReference type="PROSITE" id="PS50949"/>
    </source>
</evidence>
<dbReference type="OrthoDB" id="3523737at2"/>
<dbReference type="SMART" id="SM00895">
    <property type="entry name" value="FCD"/>
    <property type="match status" value="1"/>
</dbReference>
<dbReference type="EMBL" id="RBIL01000001">
    <property type="protein sequence ID" value="RKQ90228.1"/>
    <property type="molecule type" value="Genomic_DNA"/>
</dbReference>
<evidence type="ECO:0000256" key="3">
    <source>
        <dbReference type="ARBA" id="ARBA00023163"/>
    </source>
</evidence>
<dbReference type="PANTHER" id="PTHR43537:SF5">
    <property type="entry name" value="UXU OPERON TRANSCRIPTIONAL REGULATOR"/>
    <property type="match status" value="1"/>
</dbReference>
<keyword evidence="2 5" id="KW-0238">DNA-binding</keyword>
<dbReference type="Pfam" id="PF07729">
    <property type="entry name" value="FCD"/>
    <property type="match status" value="1"/>
</dbReference>
<dbReference type="PROSITE" id="PS50949">
    <property type="entry name" value="HTH_GNTR"/>
    <property type="match status" value="1"/>
</dbReference>
<organism evidence="5 6">
    <name type="scientific">Solirubrobacter pauli</name>
    <dbReference type="NCBI Taxonomy" id="166793"/>
    <lineage>
        <taxon>Bacteria</taxon>
        <taxon>Bacillati</taxon>
        <taxon>Actinomycetota</taxon>
        <taxon>Thermoleophilia</taxon>
        <taxon>Solirubrobacterales</taxon>
        <taxon>Solirubrobacteraceae</taxon>
        <taxon>Solirubrobacter</taxon>
    </lineage>
</organism>
<keyword evidence="1" id="KW-0805">Transcription regulation</keyword>
<dbReference type="AlphaFoldDB" id="A0A660L5F2"/>
<evidence type="ECO:0000313" key="5">
    <source>
        <dbReference type="EMBL" id="RKQ90228.1"/>
    </source>
</evidence>
<proteinExistence type="predicted"/>
<dbReference type="SUPFAM" id="SSF48008">
    <property type="entry name" value="GntR ligand-binding domain-like"/>
    <property type="match status" value="1"/>
</dbReference>
<name>A0A660L5F2_9ACTN</name>
<sequence length="232" mass="24885">MVRPIAFGTVQRDALPDQIAARLIALITERQLKPGDRLPPERELATTMGVSRSSLREALRALAMLGVAEMRQGDGTYLTALEPEQLLRPVGLVLSLSDAGLAELFEARKLVEPGLAALAAQRIDIAAAEELLRCAQASPKELEDAEAFMWNDIELHGLIARAADNALLSRLLDSVASMGIASRRRTGRLAQVRAQSAQDHIEIAAAIAAGDAEEARAAMLRHLENVESAVTG</sequence>
<dbReference type="SUPFAM" id="SSF46785">
    <property type="entry name" value="Winged helix' DNA-binding domain"/>
    <property type="match status" value="1"/>
</dbReference>
<comment type="caution">
    <text evidence="5">The sequence shown here is derived from an EMBL/GenBank/DDBJ whole genome shotgun (WGS) entry which is preliminary data.</text>
</comment>
<dbReference type="InterPro" id="IPR008920">
    <property type="entry name" value="TF_FadR/GntR_C"/>
</dbReference>
<reference evidence="5 6" key="1">
    <citation type="submission" date="2018-10" db="EMBL/GenBank/DDBJ databases">
        <title>Genomic Encyclopedia of Archaeal and Bacterial Type Strains, Phase II (KMG-II): from individual species to whole genera.</title>
        <authorList>
            <person name="Goeker M."/>
        </authorList>
    </citation>
    <scope>NUCLEOTIDE SEQUENCE [LARGE SCALE GENOMIC DNA]</scope>
    <source>
        <strain evidence="5 6">DSM 14954</strain>
    </source>
</reference>
<dbReference type="PANTHER" id="PTHR43537">
    <property type="entry name" value="TRANSCRIPTIONAL REGULATOR, GNTR FAMILY"/>
    <property type="match status" value="1"/>
</dbReference>
<dbReference type="GO" id="GO:0003677">
    <property type="term" value="F:DNA binding"/>
    <property type="evidence" value="ECO:0007669"/>
    <property type="project" value="UniProtKB-KW"/>
</dbReference>